<keyword evidence="2" id="KW-1185">Reference proteome</keyword>
<proteinExistence type="predicted"/>
<evidence type="ECO:0000313" key="1">
    <source>
        <dbReference type="EMBL" id="KUF39089.1"/>
    </source>
</evidence>
<gene>
    <name evidence="1" type="ORF">AS359_00555</name>
</gene>
<name>A0A0W7YVS1_9BURK</name>
<protein>
    <submittedName>
        <fullName evidence="1">Uncharacterized protein</fullName>
    </submittedName>
</protein>
<dbReference type="EMBL" id="LPXH01000037">
    <property type="protein sequence ID" value="KUF39089.1"/>
    <property type="molecule type" value="Genomic_DNA"/>
</dbReference>
<evidence type="ECO:0000313" key="2">
    <source>
        <dbReference type="Proteomes" id="UP000053300"/>
    </source>
</evidence>
<dbReference type="AlphaFoldDB" id="A0A0W7YVS1"/>
<accession>A0A0W7YVS1</accession>
<reference evidence="1 2" key="1">
    <citation type="submission" date="2015-12" db="EMBL/GenBank/DDBJ databases">
        <title>Complete genome sequence of a multi-drug resistant strain Acidovorax sp. 12322-1.</title>
        <authorList>
            <person name="Ming D."/>
            <person name="Wang M."/>
            <person name="Hu S."/>
            <person name="Zhou Y."/>
            <person name="Jiang T."/>
        </authorList>
    </citation>
    <scope>NUCLEOTIDE SEQUENCE [LARGE SCALE GENOMIC DNA]</scope>
    <source>
        <strain evidence="1 2">12322-1</strain>
    </source>
</reference>
<sequence>MAADMKWRDAMSDRRIRQFFSDDEQAQGWPQRMDAEQLAALQRPYASRDAAGHKAQAVLCDALLDDCEAGTLPSEVEVVAVPVPVAGRDEDLFRPISLTGGYGSGYSPYSPAQQVQMEECTFYLVAAADFAQWLLAQDMQPSTHVAAWFKACGVVIPSATEALQPQQVQDLASLVQYRRQFAHLPEQERPKWQADHVAVLAAWLREEGQQGRARGALTRLEAQSGIRRQTLVELLQRHGFNSKGEPDGGMQGNAQLPAADLRSAVNGWVGRRNG</sequence>
<organism evidence="1 2">
    <name type="scientific">Comamonas kerstersii</name>
    <dbReference type="NCBI Taxonomy" id="225992"/>
    <lineage>
        <taxon>Bacteria</taxon>
        <taxon>Pseudomonadati</taxon>
        <taxon>Pseudomonadota</taxon>
        <taxon>Betaproteobacteria</taxon>
        <taxon>Burkholderiales</taxon>
        <taxon>Comamonadaceae</taxon>
        <taxon>Comamonas</taxon>
    </lineage>
</organism>
<comment type="caution">
    <text evidence="1">The sequence shown here is derived from an EMBL/GenBank/DDBJ whole genome shotgun (WGS) entry which is preliminary data.</text>
</comment>
<dbReference type="Proteomes" id="UP000053300">
    <property type="component" value="Unassembled WGS sequence"/>
</dbReference>